<organism evidence="2 3">
    <name type="scientific">Fusarium piperis</name>
    <dbReference type="NCBI Taxonomy" id="1435070"/>
    <lineage>
        <taxon>Eukaryota</taxon>
        <taxon>Fungi</taxon>
        <taxon>Dikarya</taxon>
        <taxon>Ascomycota</taxon>
        <taxon>Pezizomycotina</taxon>
        <taxon>Sordariomycetes</taxon>
        <taxon>Hypocreomycetidae</taxon>
        <taxon>Hypocreales</taxon>
        <taxon>Nectriaceae</taxon>
        <taxon>Fusarium</taxon>
        <taxon>Fusarium solani species complex</taxon>
    </lineage>
</organism>
<dbReference type="AlphaFoldDB" id="A0A9W8WAF3"/>
<feature type="compositionally biased region" description="Polar residues" evidence="1">
    <location>
        <begin position="69"/>
        <end position="78"/>
    </location>
</feature>
<evidence type="ECO:0000313" key="3">
    <source>
        <dbReference type="Proteomes" id="UP001140502"/>
    </source>
</evidence>
<dbReference type="EMBL" id="JAPEUR010000154">
    <property type="protein sequence ID" value="KAJ4317740.1"/>
    <property type="molecule type" value="Genomic_DNA"/>
</dbReference>
<comment type="caution">
    <text evidence="2">The sequence shown here is derived from an EMBL/GenBank/DDBJ whole genome shotgun (WGS) entry which is preliminary data.</text>
</comment>
<feature type="compositionally biased region" description="Basic and acidic residues" evidence="1">
    <location>
        <begin position="42"/>
        <end position="68"/>
    </location>
</feature>
<evidence type="ECO:0000313" key="2">
    <source>
        <dbReference type="EMBL" id="KAJ4317740.1"/>
    </source>
</evidence>
<accession>A0A9W8WAF3</accession>
<keyword evidence="3" id="KW-1185">Reference proteome</keyword>
<feature type="region of interest" description="Disordered" evidence="1">
    <location>
        <begin position="42"/>
        <end position="78"/>
    </location>
</feature>
<dbReference type="Proteomes" id="UP001140502">
    <property type="component" value="Unassembled WGS sequence"/>
</dbReference>
<protein>
    <submittedName>
        <fullName evidence="2">Uncharacterized protein</fullName>
    </submittedName>
</protein>
<proteinExistence type="predicted"/>
<reference evidence="2" key="1">
    <citation type="submission" date="2022-10" db="EMBL/GenBank/DDBJ databases">
        <title>Tapping the CABI collections for fungal endophytes: first genome assemblies for Collariella, Neodidymelliopsis, Ascochyta clinopodiicola, Didymella pomorum, Didymosphaeria variabile, Neocosmospora piperis and Neocucurbitaria cava.</title>
        <authorList>
            <person name="Hill R."/>
        </authorList>
    </citation>
    <scope>NUCLEOTIDE SEQUENCE</scope>
    <source>
        <strain evidence="2">IMI 366586</strain>
    </source>
</reference>
<name>A0A9W8WAF3_9HYPO</name>
<evidence type="ECO:0000256" key="1">
    <source>
        <dbReference type="SAM" id="MobiDB-lite"/>
    </source>
</evidence>
<sequence length="78" mass="8654">MPTVILNSDNEHIEEALNELDRIFKPKKITFTKQDDKLKRILAGKDDVKGEPEGKGGKENESAQDRPDATNNASSSTK</sequence>
<gene>
    <name evidence="2" type="ORF">N0V84_007177</name>
</gene>